<accession>A0A6G1QU92</accession>
<sequence>MLIFHNISQRSKQRAKFNKSELFAHTCSAWCNVDVSTHTVHNNGNNNSLNAP</sequence>
<evidence type="ECO:0000313" key="1">
    <source>
        <dbReference type="EMBL" id="KAF3706271.1"/>
    </source>
</evidence>
<proteinExistence type="predicted"/>
<organism evidence="1 2">
    <name type="scientific">Channa argus</name>
    <name type="common">Northern snakehead</name>
    <name type="synonym">Ophicephalus argus</name>
    <dbReference type="NCBI Taxonomy" id="215402"/>
    <lineage>
        <taxon>Eukaryota</taxon>
        <taxon>Metazoa</taxon>
        <taxon>Chordata</taxon>
        <taxon>Craniata</taxon>
        <taxon>Vertebrata</taxon>
        <taxon>Euteleostomi</taxon>
        <taxon>Actinopterygii</taxon>
        <taxon>Neopterygii</taxon>
        <taxon>Teleostei</taxon>
        <taxon>Neoteleostei</taxon>
        <taxon>Acanthomorphata</taxon>
        <taxon>Anabantaria</taxon>
        <taxon>Anabantiformes</taxon>
        <taxon>Channoidei</taxon>
        <taxon>Channidae</taxon>
        <taxon>Channa</taxon>
    </lineage>
</organism>
<name>A0A6G1QU92_CHAAH</name>
<reference evidence="2" key="2">
    <citation type="submission" date="2019-02" db="EMBL/GenBank/DDBJ databases">
        <title>Opniocepnalus argus Var Kimnra genome.</title>
        <authorList>
            <person name="Zhou C."/>
            <person name="Xiao S."/>
        </authorList>
    </citation>
    <scope>NUCLEOTIDE SEQUENCE [LARGE SCALE GENOMIC DNA]</scope>
</reference>
<dbReference type="AlphaFoldDB" id="A0A6G1QU92"/>
<gene>
    <name evidence="1" type="ORF">EXN66_Car021963</name>
</gene>
<dbReference type="EMBL" id="CM015734">
    <property type="protein sequence ID" value="KAF3706271.1"/>
    <property type="molecule type" value="Genomic_DNA"/>
</dbReference>
<evidence type="ECO:0000313" key="2">
    <source>
        <dbReference type="Proteomes" id="UP000503349"/>
    </source>
</evidence>
<keyword evidence="2" id="KW-1185">Reference proteome</keyword>
<reference evidence="1 2" key="1">
    <citation type="submission" date="2019-02" db="EMBL/GenBank/DDBJ databases">
        <title>Opniocepnalus argus genome.</title>
        <authorList>
            <person name="Zhou C."/>
            <person name="Xiao S."/>
        </authorList>
    </citation>
    <scope>NUCLEOTIDE SEQUENCE [LARGE SCALE GENOMIC DNA]</scope>
    <source>
        <strain evidence="1">OARG1902GOOAL</strain>
        <tissue evidence="1">Muscle</tissue>
    </source>
</reference>
<dbReference type="Proteomes" id="UP000503349">
    <property type="component" value="Chromosome 23"/>
</dbReference>
<protein>
    <submittedName>
        <fullName evidence="1">Uncharacterized protein</fullName>
    </submittedName>
</protein>